<keyword evidence="9" id="KW-1185">Reference proteome</keyword>
<dbReference type="PANTHER" id="PTHR42829:SF1">
    <property type="entry name" value="INORGANIC CARBON TRANSPORTER SUBUNIT DABB-RELATED"/>
    <property type="match status" value="1"/>
</dbReference>
<evidence type="ECO:0000259" key="7">
    <source>
        <dbReference type="Pfam" id="PF00361"/>
    </source>
</evidence>
<sequence length="495" mass="54414">MTFQNLTKSNITNIHMETNVNQKVPLSYKFVSVLLWVLFASGLLFLVLNFGNMPKLEIGEMLRINSFSILICTTVVFFSAVVTSYAAKYLNGFRYQNQFLIYCLCFTASVILLVVSNHILLLLFSWLVMGIFMSRLIGINKEWGEAREASKFTLKYFLTGTLFLTGGVLLPAFYSNAFTVEELTLVAAQLPMLIIIPSALLIIAAAIVQSAMYPFHRWLLSAMTAPTPASALMHAGFVNGAGILLALFASLLFASNTLDLLFIIGGLTAIIAQFTKLLQINVKHKLACSTIAQMGFMIMQCGLGFFNAAVAHLILHGFYKAYLFLSSGEEVVQTNPQKSLQLKIKPLQAIVVLIFGILGAFLFAIWTGKGSSLDSGIFLTLIVAITVGQATYNIVKEGSLSTLQKIMVMPVLFVIGIGLYALMYNAVTVLMADLPMTASAAPLSVTQITFGIIFLIGFFVMKLGGYQKLPWVYVKLMNLSQPNKKTILMYKSKSI</sequence>
<dbReference type="Pfam" id="PF00361">
    <property type="entry name" value="Proton_antipo_M"/>
    <property type="match status" value="1"/>
</dbReference>
<dbReference type="RefSeq" id="WP_378290853.1">
    <property type="nucleotide sequence ID" value="NZ_JBHULE010000008.1"/>
</dbReference>
<feature type="transmembrane region" description="Helical" evidence="6">
    <location>
        <begin position="33"/>
        <end position="52"/>
    </location>
</feature>
<evidence type="ECO:0000256" key="2">
    <source>
        <dbReference type="ARBA" id="ARBA00022692"/>
    </source>
</evidence>
<evidence type="ECO:0000313" key="8">
    <source>
        <dbReference type="EMBL" id="MFD2562343.1"/>
    </source>
</evidence>
<feature type="transmembrane region" description="Helical" evidence="6">
    <location>
        <begin position="407"/>
        <end position="427"/>
    </location>
</feature>
<accession>A0ABW5LBQ9</accession>
<dbReference type="PANTHER" id="PTHR42829">
    <property type="entry name" value="NADH-UBIQUINONE OXIDOREDUCTASE CHAIN 5"/>
    <property type="match status" value="1"/>
</dbReference>
<evidence type="ECO:0000256" key="3">
    <source>
        <dbReference type="ARBA" id="ARBA00022989"/>
    </source>
</evidence>
<feature type="transmembrane region" description="Helical" evidence="6">
    <location>
        <begin position="260"/>
        <end position="278"/>
    </location>
</feature>
<evidence type="ECO:0000256" key="1">
    <source>
        <dbReference type="ARBA" id="ARBA00004127"/>
    </source>
</evidence>
<feature type="domain" description="NADH:quinone oxidoreductase/Mrp antiporter transmembrane" evidence="7">
    <location>
        <begin position="116"/>
        <end position="349"/>
    </location>
</feature>
<evidence type="ECO:0000256" key="4">
    <source>
        <dbReference type="ARBA" id="ARBA00023136"/>
    </source>
</evidence>
<evidence type="ECO:0000256" key="5">
    <source>
        <dbReference type="RuleBase" id="RU000320"/>
    </source>
</evidence>
<feature type="transmembrane region" description="Helical" evidence="6">
    <location>
        <begin position="153"/>
        <end position="174"/>
    </location>
</feature>
<evidence type="ECO:0000313" key="9">
    <source>
        <dbReference type="Proteomes" id="UP001597319"/>
    </source>
</evidence>
<proteinExistence type="predicted"/>
<dbReference type="InterPro" id="IPR003945">
    <property type="entry name" value="NU5C-like"/>
</dbReference>
<feature type="transmembrane region" description="Helical" evidence="6">
    <location>
        <begin position="64"/>
        <end position="87"/>
    </location>
</feature>
<gene>
    <name evidence="8" type="ORF">ACFSR1_06640</name>
</gene>
<feature type="transmembrane region" description="Helical" evidence="6">
    <location>
        <begin position="229"/>
        <end position="254"/>
    </location>
</feature>
<reference evidence="9" key="1">
    <citation type="journal article" date="2019" name="Int. J. Syst. Evol. Microbiol.">
        <title>The Global Catalogue of Microorganisms (GCM) 10K type strain sequencing project: providing services to taxonomists for standard genome sequencing and annotation.</title>
        <authorList>
            <consortium name="The Broad Institute Genomics Platform"/>
            <consortium name="The Broad Institute Genome Sequencing Center for Infectious Disease"/>
            <person name="Wu L."/>
            <person name="Ma J."/>
        </authorList>
    </citation>
    <scope>NUCLEOTIDE SEQUENCE [LARGE SCALE GENOMIC DNA]</scope>
    <source>
        <strain evidence="9">KCTC 52274</strain>
    </source>
</reference>
<keyword evidence="4 6" id="KW-0472">Membrane</keyword>
<organism evidence="8 9">
    <name type="scientific">Aquimarina rubra</name>
    <dbReference type="NCBI Taxonomy" id="1920033"/>
    <lineage>
        <taxon>Bacteria</taxon>
        <taxon>Pseudomonadati</taxon>
        <taxon>Bacteroidota</taxon>
        <taxon>Flavobacteriia</taxon>
        <taxon>Flavobacteriales</taxon>
        <taxon>Flavobacteriaceae</taxon>
        <taxon>Aquimarina</taxon>
    </lineage>
</organism>
<feature type="transmembrane region" description="Helical" evidence="6">
    <location>
        <begin position="186"/>
        <end position="208"/>
    </location>
</feature>
<feature type="transmembrane region" description="Helical" evidence="6">
    <location>
        <begin position="377"/>
        <end position="395"/>
    </location>
</feature>
<evidence type="ECO:0000256" key="6">
    <source>
        <dbReference type="SAM" id="Phobius"/>
    </source>
</evidence>
<protein>
    <submittedName>
        <fullName evidence="8">Proton-conducting transporter membrane subunit</fullName>
    </submittedName>
</protein>
<feature type="transmembrane region" description="Helical" evidence="6">
    <location>
        <begin position="439"/>
        <end position="461"/>
    </location>
</feature>
<dbReference type="InterPro" id="IPR001750">
    <property type="entry name" value="ND/Mrp_TM"/>
</dbReference>
<comment type="caution">
    <text evidence="8">The sequence shown here is derived from an EMBL/GenBank/DDBJ whole genome shotgun (WGS) entry which is preliminary data.</text>
</comment>
<dbReference type="EMBL" id="JBHULE010000008">
    <property type="protein sequence ID" value="MFD2562343.1"/>
    <property type="molecule type" value="Genomic_DNA"/>
</dbReference>
<comment type="subcellular location">
    <subcellularLocation>
        <location evidence="1">Endomembrane system</location>
        <topology evidence="1">Multi-pass membrane protein</topology>
    </subcellularLocation>
    <subcellularLocation>
        <location evidence="5">Membrane</location>
        <topology evidence="5">Multi-pass membrane protein</topology>
    </subcellularLocation>
</comment>
<keyword evidence="2 5" id="KW-0812">Transmembrane</keyword>
<dbReference type="PRINTS" id="PR01434">
    <property type="entry name" value="NADHDHGNASE5"/>
</dbReference>
<feature type="transmembrane region" description="Helical" evidence="6">
    <location>
        <begin position="99"/>
        <end position="132"/>
    </location>
</feature>
<dbReference type="Proteomes" id="UP001597319">
    <property type="component" value="Unassembled WGS sequence"/>
</dbReference>
<name>A0ABW5LBQ9_9FLAO</name>
<feature type="transmembrane region" description="Helical" evidence="6">
    <location>
        <begin position="347"/>
        <end position="365"/>
    </location>
</feature>
<keyword evidence="3 6" id="KW-1133">Transmembrane helix</keyword>